<comment type="caution">
    <text evidence="2">The sequence shown here is derived from an EMBL/GenBank/DDBJ whole genome shotgun (WGS) entry which is preliminary data.</text>
</comment>
<proteinExistence type="predicted"/>
<evidence type="ECO:0008006" key="4">
    <source>
        <dbReference type="Google" id="ProtNLM"/>
    </source>
</evidence>
<keyword evidence="1" id="KW-0732">Signal</keyword>
<feature type="signal peptide" evidence="1">
    <location>
        <begin position="1"/>
        <end position="19"/>
    </location>
</feature>
<accession>A0ABV2AG23</accession>
<sequence length="301" mass="34791">MVYLKILLFSFLTIINSKAVLHNEQVLSSKPKCSKDNLVSIQRISILNQRKFIVQNMECKDPSCNLDKVEYFVLERKTELIYPANFTVAGTAVNNKNKSKIRSFVVQISRDLRMSDMKRIEFYYGNTTSCYIDITSNEERLIKRIDPAECKQFCEGNEKEILFVYDLSSNNCESGYEGKLRVINENTLELNGFKPRQLNSIGTIAFVASLKVKGEIVDVNLYDENCNIKEVDENLPIQNKQNIRLILRNPFKVHQMIDFGIEEHSYKMKAAKKRICRDRIKPISAEMVKNHEVTTDSSCFV</sequence>
<reference evidence="2 3" key="1">
    <citation type="journal article" date="2024" name="BMC Biol.">
        <title>Comparative genomics of Ascetosporea gives new insight into the evolutionary basis for animal parasitism in Rhizaria.</title>
        <authorList>
            <person name="Hiltunen Thoren M."/>
            <person name="Onut-Brannstrom I."/>
            <person name="Alfjorden A."/>
            <person name="Peckova H."/>
            <person name="Swords F."/>
            <person name="Hooper C."/>
            <person name="Holzer A.S."/>
            <person name="Bass D."/>
            <person name="Burki F."/>
        </authorList>
    </citation>
    <scope>NUCLEOTIDE SEQUENCE [LARGE SCALE GENOMIC DNA]</scope>
    <source>
        <strain evidence="2">20-A016</strain>
    </source>
</reference>
<organism evidence="2 3">
    <name type="scientific">Bonamia ostreae</name>
    <dbReference type="NCBI Taxonomy" id="126728"/>
    <lineage>
        <taxon>Eukaryota</taxon>
        <taxon>Sar</taxon>
        <taxon>Rhizaria</taxon>
        <taxon>Endomyxa</taxon>
        <taxon>Ascetosporea</taxon>
        <taxon>Haplosporida</taxon>
        <taxon>Bonamia</taxon>
    </lineage>
</organism>
<dbReference type="Proteomes" id="UP001439008">
    <property type="component" value="Unassembled WGS sequence"/>
</dbReference>
<evidence type="ECO:0000256" key="1">
    <source>
        <dbReference type="SAM" id="SignalP"/>
    </source>
</evidence>
<gene>
    <name evidence="2" type="ORF">MHBO_000373</name>
</gene>
<feature type="chain" id="PRO_5045650384" description="ZP domain-containing protein" evidence="1">
    <location>
        <begin position="20"/>
        <end position="301"/>
    </location>
</feature>
<keyword evidence="3" id="KW-1185">Reference proteome</keyword>
<evidence type="ECO:0000313" key="3">
    <source>
        <dbReference type="Proteomes" id="UP001439008"/>
    </source>
</evidence>
<protein>
    <recommendedName>
        <fullName evidence="4">ZP domain-containing protein</fullName>
    </recommendedName>
</protein>
<dbReference type="EMBL" id="JBDODL010000057">
    <property type="protein sequence ID" value="MES1918404.1"/>
    <property type="molecule type" value="Genomic_DNA"/>
</dbReference>
<name>A0ABV2AG23_9EUKA</name>
<evidence type="ECO:0000313" key="2">
    <source>
        <dbReference type="EMBL" id="MES1918404.1"/>
    </source>
</evidence>